<evidence type="ECO:0000313" key="4">
    <source>
        <dbReference type="Proteomes" id="UP000431269"/>
    </source>
</evidence>
<gene>
    <name evidence="3" type="primary">hutH</name>
    <name evidence="3" type="ORF">DSM104635_01098</name>
</gene>
<dbReference type="GO" id="GO:0004397">
    <property type="term" value="F:histidine ammonia-lyase activity"/>
    <property type="evidence" value="ECO:0007669"/>
    <property type="project" value="UniProtKB-EC"/>
</dbReference>
<dbReference type="FunFam" id="1.10.275.10:FF:000005">
    <property type="entry name" value="Histidine ammonia-lyase"/>
    <property type="match status" value="1"/>
</dbReference>
<dbReference type="PROSITE" id="PS00488">
    <property type="entry name" value="PAL_HISTIDASE"/>
    <property type="match status" value="1"/>
</dbReference>
<reference evidence="4" key="1">
    <citation type="submission" date="2019-12" db="EMBL/GenBank/DDBJ databases">
        <title>Complete genome of Terracaulis silvestris 0127_4.</title>
        <authorList>
            <person name="Vieira S."/>
            <person name="Riedel T."/>
            <person name="Sproer C."/>
            <person name="Pascual J."/>
            <person name="Boedeker C."/>
            <person name="Overmann J."/>
        </authorList>
    </citation>
    <scope>NUCLEOTIDE SEQUENCE [LARGE SCALE GENOMIC DNA]</scope>
    <source>
        <strain evidence="4">0127_4</strain>
    </source>
</reference>
<keyword evidence="1" id="KW-0963">Cytoplasm</keyword>
<dbReference type="InterPro" id="IPR024083">
    <property type="entry name" value="Fumarase/histidase_N"/>
</dbReference>
<dbReference type="RefSeq" id="WP_158765231.1">
    <property type="nucleotide sequence ID" value="NZ_CP047045.1"/>
</dbReference>
<proteinExistence type="predicted"/>
<dbReference type="EMBL" id="CP047045">
    <property type="protein sequence ID" value="QGZ94282.1"/>
    <property type="molecule type" value="Genomic_DNA"/>
</dbReference>
<dbReference type="PANTHER" id="PTHR10362">
    <property type="entry name" value="HISTIDINE AMMONIA-LYASE"/>
    <property type="match status" value="1"/>
</dbReference>
<dbReference type="InterPro" id="IPR001106">
    <property type="entry name" value="Aromatic_Lyase"/>
</dbReference>
<dbReference type="Proteomes" id="UP000431269">
    <property type="component" value="Chromosome"/>
</dbReference>
<accession>A0A6I6MRN0</accession>
<dbReference type="Pfam" id="PF00221">
    <property type="entry name" value="Lyase_aromatic"/>
    <property type="match status" value="1"/>
</dbReference>
<dbReference type="Gene3D" id="1.20.200.10">
    <property type="entry name" value="Fumarase/aspartase (Central domain)"/>
    <property type="match status" value="1"/>
</dbReference>
<keyword evidence="2 3" id="KW-0456">Lyase</keyword>
<evidence type="ECO:0000256" key="1">
    <source>
        <dbReference type="ARBA" id="ARBA00022490"/>
    </source>
</evidence>
<evidence type="ECO:0000313" key="3">
    <source>
        <dbReference type="EMBL" id="QGZ94282.1"/>
    </source>
</evidence>
<evidence type="ECO:0000256" key="2">
    <source>
        <dbReference type="ARBA" id="ARBA00023239"/>
    </source>
</evidence>
<keyword evidence="4" id="KW-1185">Reference proteome</keyword>
<dbReference type="KEGG" id="tsv:DSM104635_01098"/>
<dbReference type="AlphaFoldDB" id="A0A6I6MRN0"/>
<name>A0A6I6MRN0_9CAUL</name>
<dbReference type="InterPro" id="IPR008948">
    <property type="entry name" value="L-Aspartase-like"/>
</dbReference>
<dbReference type="SUPFAM" id="SSF48557">
    <property type="entry name" value="L-aspartase-like"/>
    <property type="match status" value="1"/>
</dbReference>
<sequence length="549" mass="58482">MKDMSAKTVTLELEGTLTIADIEAVALGGAEVALSPDARDALAAFRAAAEKALGSALRDDPDRRVYGLNTGFGSNFKDYVSPEELKQLQRNLIISHCAGMGPLAPAPVVRATMLLRAASLSRGHSMVRPVVVETLIDMLNNGVTPAVPRNGSVSASGDLAPLSHVAAVVIGEGRVMGANGEAVTTREYLKSAKDAFAPIELEMKEGLALNNGCQYANAWGVLATAKMRRLVEAAALNAALGVQVMRGMGRPFRADLHALRAHAGSVTVAQWVFDLLEGYQFQNVSTDVKYEYDGRIQDPYNLRCAAQVLGPCLELIARAEKTMTIEARSVTDNPIDLNTDAERYDLDEITSGGHFHGMPLAVDIFGLLQAAGIMAQISNLRCARIVDASRNKGLGPQVRGNTPNATQSGLMITEYTTAGLCNQIWGLAMPSHLMSMPTDSGQEDHVSMAASVAMRAYEAADLLADVLAIEMAFDSQAEAVRGREAGKHAQALAPVALGKRTQAALEQISKTFPLVDGDRELSWDLKQLSEAVLSGEIVAATGYVFAARH</sequence>
<organism evidence="3 4">
    <name type="scientific">Terricaulis silvestris</name>
    <dbReference type="NCBI Taxonomy" id="2686094"/>
    <lineage>
        <taxon>Bacteria</taxon>
        <taxon>Pseudomonadati</taxon>
        <taxon>Pseudomonadota</taxon>
        <taxon>Alphaproteobacteria</taxon>
        <taxon>Caulobacterales</taxon>
        <taxon>Caulobacteraceae</taxon>
        <taxon>Terricaulis</taxon>
    </lineage>
</organism>
<protein>
    <submittedName>
        <fullName evidence="3">Histidine ammonia-lyase</fullName>
        <ecNumber evidence="3">4.3.1.3</ecNumber>
    </submittedName>
</protein>
<dbReference type="EC" id="4.3.1.3" evidence="3"/>
<dbReference type="InterPro" id="IPR022313">
    <property type="entry name" value="Phe/His_NH3-lyase_AS"/>
</dbReference>
<dbReference type="Gene3D" id="1.10.275.10">
    <property type="entry name" value="Fumarase/aspartase (N-terminal domain)"/>
    <property type="match status" value="1"/>
</dbReference>
<dbReference type="CDD" id="cd00332">
    <property type="entry name" value="PAL-HAL"/>
    <property type="match status" value="1"/>
</dbReference>